<organism evidence="1 2">
    <name type="scientific">Dissostichus eleginoides</name>
    <name type="common">Patagonian toothfish</name>
    <name type="synonym">Dissostichus amissus</name>
    <dbReference type="NCBI Taxonomy" id="100907"/>
    <lineage>
        <taxon>Eukaryota</taxon>
        <taxon>Metazoa</taxon>
        <taxon>Chordata</taxon>
        <taxon>Craniata</taxon>
        <taxon>Vertebrata</taxon>
        <taxon>Euteleostomi</taxon>
        <taxon>Actinopterygii</taxon>
        <taxon>Neopterygii</taxon>
        <taxon>Teleostei</taxon>
        <taxon>Neoteleostei</taxon>
        <taxon>Acanthomorphata</taxon>
        <taxon>Eupercaria</taxon>
        <taxon>Perciformes</taxon>
        <taxon>Notothenioidei</taxon>
        <taxon>Nototheniidae</taxon>
        <taxon>Dissostichus</taxon>
    </lineage>
</organism>
<dbReference type="SMART" id="SM00671">
    <property type="entry name" value="SEL1"/>
    <property type="match status" value="4"/>
</dbReference>
<accession>A0AAD9C8N6</accession>
<dbReference type="AlphaFoldDB" id="A0AAD9C8N6"/>
<reference evidence="1" key="1">
    <citation type="submission" date="2023-04" db="EMBL/GenBank/DDBJ databases">
        <title>Chromosome-level genome of Chaenocephalus aceratus.</title>
        <authorList>
            <person name="Park H."/>
        </authorList>
    </citation>
    <scope>NUCLEOTIDE SEQUENCE</scope>
    <source>
        <strain evidence="1">DE</strain>
        <tissue evidence="1">Muscle</tissue>
    </source>
</reference>
<keyword evidence="2" id="KW-1185">Reference proteome</keyword>
<dbReference type="SUPFAM" id="SSF81901">
    <property type="entry name" value="HCP-like"/>
    <property type="match status" value="1"/>
</dbReference>
<proteinExistence type="predicted"/>
<dbReference type="InterPro" id="IPR042756">
    <property type="entry name" value="Sel-1L3"/>
</dbReference>
<dbReference type="Pfam" id="PF08238">
    <property type="entry name" value="Sel1"/>
    <property type="match status" value="5"/>
</dbReference>
<sequence>MNVLSVLQVLLEATWDNETRRREYEFQDSIHYDDTDGYFVFGGSRFMSGIHGFFGPIRYYRLGTKEVKTHLEPLSAQLDQTLQECEDVKVLTRAFLQEVRESHVNTAGDQYNNHSHNAESCQHSRMVVCREKLLSELELGGSDETQSALSVPADSTGRHQNRLSGGKAAQELLFEEALVSMFSEDQNGITSESSSKSSSFLRASSCFGNHRASLLLAALLLSGLGNPVHQTQGQVYSLISAAGDNRFALMHAGYKHSQGIDGFPRDLEAAYSYYSNVGAQSSVDRERMHRQLEHTVEHVYLSPVEGLQSLSHQNTDLFQFVKYQAESGDVDSQRLLGTMLFWGQHGVTKDLQSAVKWLERSALQGGDPAAMYDYSILLMKGQGVRRNHSRGGSVSALNGLGWYYGMVLQDHRKALSFFQQAALNGSEEAMFNLGIYHLNGSSPAVPERLAARPRCSVCGGVLVPLHRGGGAPGPGGGRDVCEQNGHLGFLIRDALQAFLRDAKKEAFLKFLLAAETGLGSAQSNTAHLCEDLQLGAECQWRYNNLSVVNYDPHPSALLAMGDLLLSSSSVGGADSALLMYGRAAAAGSPQGLVLPQGVLSLMNLTQRGVQLDLLHRISSVGSGSSEMDLKLRGDAEPQNLTWGYL</sequence>
<comment type="caution">
    <text evidence="1">The sequence shown here is derived from an EMBL/GenBank/DDBJ whole genome shotgun (WGS) entry which is preliminary data.</text>
</comment>
<dbReference type="EMBL" id="JASDAP010000009">
    <property type="protein sequence ID" value="KAK1896326.1"/>
    <property type="molecule type" value="Genomic_DNA"/>
</dbReference>
<name>A0AAD9C8N6_DISEL</name>
<gene>
    <name evidence="1" type="ORF">KUDE01_015871</name>
</gene>
<dbReference type="Gene3D" id="1.25.40.10">
    <property type="entry name" value="Tetratricopeptide repeat domain"/>
    <property type="match status" value="2"/>
</dbReference>
<dbReference type="InterPro" id="IPR006597">
    <property type="entry name" value="Sel1-like"/>
</dbReference>
<dbReference type="InterPro" id="IPR011990">
    <property type="entry name" value="TPR-like_helical_dom_sf"/>
</dbReference>
<dbReference type="Proteomes" id="UP001228049">
    <property type="component" value="Unassembled WGS sequence"/>
</dbReference>
<evidence type="ECO:0000313" key="1">
    <source>
        <dbReference type="EMBL" id="KAK1896326.1"/>
    </source>
</evidence>
<protein>
    <submittedName>
        <fullName evidence="1">Protein sel-1 like 3</fullName>
    </submittedName>
</protein>
<evidence type="ECO:0000313" key="2">
    <source>
        <dbReference type="Proteomes" id="UP001228049"/>
    </source>
</evidence>
<dbReference type="PANTHER" id="PTHR44444:SF1">
    <property type="entry name" value="PROTEIN SEL-1 HOMOLOG 3"/>
    <property type="match status" value="1"/>
</dbReference>
<dbReference type="PANTHER" id="PTHR44444">
    <property type="entry name" value="PROTEIN SEL-1 HOMOLOG 3"/>
    <property type="match status" value="1"/>
</dbReference>